<keyword evidence="5" id="KW-1185">Reference proteome</keyword>
<evidence type="ECO:0000259" key="3">
    <source>
        <dbReference type="SMART" id="SM00331"/>
    </source>
</evidence>
<feature type="domain" description="PPM-type phosphatase" evidence="3">
    <location>
        <begin position="202"/>
        <end position="430"/>
    </location>
</feature>
<dbReference type="RefSeq" id="WP_089228518.1">
    <property type="nucleotide sequence ID" value="NZ_FZOF01000033.1"/>
</dbReference>
<proteinExistence type="predicted"/>
<dbReference type="SUPFAM" id="SSF55781">
    <property type="entry name" value="GAF domain-like"/>
    <property type="match status" value="1"/>
</dbReference>
<reference evidence="4 5" key="1">
    <citation type="submission" date="2017-06" db="EMBL/GenBank/DDBJ databases">
        <authorList>
            <person name="Kim H.J."/>
            <person name="Triplett B.A."/>
        </authorList>
    </citation>
    <scope>NUCLEOTIDE SEQUENCE [LARGE SCALE GENOMIC DNA]</scope>
    <source>
        <strain evidence="4 5">CGMCC 4.1858</strain>
    </source>
</reference>
<name>A0A239NBV5_9ACTN</name>
<evidence type="ECO:0000313" key="4">
    <source>
        <dbReference type="EMBL" id="SNT51728.1"/>
    </source>
</evidence>
<dbReference type="PANTHER" id="PTHR43156:SF2">
    <property type="entry name" value="STAGE II SPORULATION PROTEIN E"/>
    <property type="match status" value="1"/>
</dbReference>
<gene>
    <name evidence="4" type="ORF">SAMN05216252_13330</name>
</gene>
<dbReference type="InterPro" id="IPR001932">
    <property type="entry name" value="PPM-type_phosphatase-like_dom"/>
</dbReference>
<dbReference type="Gene3D" id="3.30.450.40">
    <property type="match status" value="1"/>
</dbReference>
<evidence type="ECO:0000256" key="1">
    <source>
        <dbReference type="ARBA" id="ARBA00022801"/>
    </source>
</evidence>
<sequence>MTVNESPAGELPEAVFDPARLEAVAASGLLDTAPEGAFDDIAQLALAITGAQMAFFTVADGRRSFWKSAVGVDPEAVRENGIRDSPCHILIGTGKELLAPDARTDPRVKDLPAVDALGIGAWAGYPVVSPGGHVIGGFCVIDNDARPFTSQQSEALRILARSVSSEIALRHALREAQASGDASAALARTLQESLSPPCLPQAPGLDVAAIHRPADATGAIGAEVVGDFYDLFHTRGRKWSAVMGDVCGKGLDAVKVTTLARYTIRAEANGYDNPATVLHRLHDALVEQHVSERFLTAAMAVFEPGPGGITGLYASAGHPPALIRRADGTVEELDATGILLSPEIPAVRDDFDETAFRLCPGDALLLYSDGLTEARDRHRGPLFGADRLGRALAATHGANAADTLDRLWQAASAHSGGHAVDDTAMMILRVVPS</sequence>
<dbReference type="InterPro" id="IPR036457">
    <property type="entry name" value="PPM-type-like_dom_sf"/>
</dbReference>
<organism evidence="4 5">
    <name type="scientific">Actinacidiphila glaucinigra</name>
    <dbReference type="NCBI Taxonomy" id="235986"/>
    <lineage>
        <taxon>Bacteria</taxon>
        <taxon>Bacillati</taxon>
        <taxon>Actinomycetota</taxon>
        <taxon>Actinomycetes</taxon>
        <taxon>Kitasatosporales</taxon>
        <taxon>Streptomycetaceae</taxon>
        <taxon>Actinacidiphila</taxon>
    </lineage>
</organism>
<dbReference type="AlphaFoldDB" id="A0A239NBV5"/>
<protein>
    <submittedName>
        <fullName evidence="4">Serine phosphatase RsbU, regulator of sigma subunit</fullName>
    </submittedName>
</protein>
<dbReference type="Pfam" id="PF13185">
    <property type="entry name" value="GAF_2"/>
    <property type="match status" value="1"/>
</dbReference>
<dbReference type="InterPro" id="IPR029016">
    <property type="entry name" value="GAF-like_dom_sf"/>
</dbReference>
<dbReference type="SMART" id="SM00331">
    <property type="entry name" value="PP2C_SIG"/>
    <property type="match status" value="1"/>
</dbReference>
<dbReference type="SMART" id="SM00065">
    <property type="entry name" value="GAF"/>
    <property type="match status" value="1"/>
</dbReference>
<dbReference type="OrthoDB" id="5241041at2"/>
<dbReference type="GO" id="GO:0016791">
    <property type="term" value="F:phosphatase activity"/>
    <property type="evidence" value="ECO:0007669"/>
    <property type="project" value="TreeGrafter"/>
</dbReference>
<dbReference type="InterPro" id="IPR003018">
    <property type="entry name" value="GAF"/>
</dbReference>
<dbReference type="InterPro" id="IPR052016">
    <property type="entry name" value="Bact_Sigma-Reg"/>
</dbReference>
<dbReference type="Proteomes" id="UP000198280">
    <property type="component" value="Unassembled WGS sequence"/>
</dbReference>
<dbReference type="SUPFAM" id="SSF81606">
    <property type="entry name" value="PP2C-like"/>
    <property type="match status" value="1"/>
</dbReference>
<evidence type="ECO:0000313" key="5">
    <source>
        <dbReference type="Proteomes" id="UP000198280"/>
    </source>
</evidence>
<accession>A0A239NBV5</accession>
<dbReference type="PANTHER" id="PTHR43156">
    <property type="entry name" value="STAGE II SPORULATION PROTEIN E-RELATED"/>
    <property type="match status" value="1"/>
</dbReference>
<keyword evidence="1" id="KW-0378">Hydrolase</keyword>
<dbReference type="Pfam" id="PF07228">
    <property type="entry name" value="SpoIIE"/>
    <property type="match status" value="1"/>
</dbReference>
<feature type="domain" description="GAF" evidence="2">
    <location>
        <begin position="33"/>
        <end position="177"/>
    </location>
</feature>
<dbReference type="EMBL" id="FZOF01000033">
    <property type="protein sequence ID" value="SNT51728.1"/>
    <property type="molecule type" value="Genomic_DNA"/>
</dbReference>
<dbReference type="Gene3D" id="3.60.40.10">
    <property type="entry name" value="PPM-type phosphatase domain"/>
    <property type="match status" value="1"/>
</dbReference>
<evidence type="ECO:0000259" key="2">
    <source>
        <dbReference type="SMART" id="SM00065"/>
    </source>
</evidence>